<keyword evidence="1" id="KW-0472">Membrane</keyword>
<keyword evidence="1" id="KW-1133">Transmembrane helix</keyword>
<evidence type="ECO:0000313" key="3">
    <source>
        <dbReference type="EMBL" id="QDP19782.1"/>
    </source>
</evidence>
<organism evidence="3 4">
    <name type="scientific">Sphingomonas xanthus</name>
    <dbReference type="NCBI Taxonomy" id="2594473"/>
    <lineage>
        <taxon>Bacteria</taxon>
        <taxon>Pseudomonadati</taxon>
        <taxon>Pseudomonadota</taxon>
        <taxon>Alphaproteobacteria</taxon>
        <taxon>Sphingomonadales</taxon>
        <taxon>Sphingomonadaceae</taxon>
        <taxon>Sphingomonas</taxon>
    </lineage>
</organism>
<dbReference type="Pfam" id="PF00565">
    <property type="entry name" value="SNase"/>
    <property type="match status" value="1"/>
</dbReference>
<proteinExistence type="predicted"/>
<protein>
    <submittedName>
        <fullName evidence="3">Thermonuclease family protein</fullName>
    </submittedName>
</protein>
<feature type="domain" description="TNase-like" evidence="2">
    <location>
        <begin position="112"/>
        <end position="200"/>
    </location>
</feature>
<sequence length="211" mass="23280">MITPCLLRWRNERLTGLRVPQFSSTAALANFVQFGHDPNMARSKSRPVGRPPFFRPTRRGLRRTLWLVPLLLMAGALLDPALVAPVGPLAAQPERIETQFSVCGPGRGPACVIDGDTIKFGQRKVRITGIDAPELANPRCPEEAALARKSAARLRDLLNQGSFEMVGHRLHGQDGYGRDLRVLRRGDVSIGGQLIDEGLAHRYIGSKRSWC</sequence>
<evidence type="ECO:0000259" key="2">
    <source>
        <dbReference type="PROSITE" id="PS50830"/>
    </source>
</evidence>
<dbReference type="OrthoDB" id="7469880at2"/>
<dbReference type="InterPro" id="IPR016071">
    <property type="entry name" value="Staphylococal_nuclease_OB-fold"/>
</dbReference>
<reference evidence="3 4" key="1">
    <citation type="submission" date="2019-07" db="EMBL/GenBank/DDBJ databases">
        <title>Sphingomonas AE3 Genome sequencing and assembly.</title>
        <authorList>
            <person name="Kim H."/>
        </authorList>
    </citation>
    <scope>NUCLEOTIDE SEQUENCE [LARGE SCALE GENOMIC DNA]</scope>
    <source>
        <strain evidence="3 4">AE3</strain>
    </source>
</reference>
<dbReference type="AlphaFoldDB" id="A0A516IS94"/>
<keyword evidence="1" id="KW-0812">Transmembrane</keyword>
<dbReference type="PROSITE" id="PS50830">
    <property type="entry name" value="TNASE_3"/>
    <property type="match status" value="1"/>
</dbReference>
<name>A0A516IS94_9SPHN</name>
<dbReference type="SUPFAM" id="SSF50199">
    <property type="entry name" value="Staphylococcal nuclease"/>
    <property type="match status" value="1"/>
</dbReference>
<dbReference type="KEGG" id="sxa:FMM02_07335"/>
<accession>A0A516IS94</accession>
<dbReference type="InterPro" id="IPR035437">
    <property type="entry name" value="SNase_OB-fold_sf"/>
</dbReference>
<feature type="transmembrane region" description="Helical" evidence="1">
    <location>
        <begin position="65"/>
        <end position="86"/>
    </location>
</feature>
<dbReference type="Proteomes" id="UP000321857">
    <property type="component" value="Chromosome"/>
</dbReference>
<evidence type="ECO:0000313" key="4">
    <source>
        <dbReference type="Proteomes" id="UP000321857"/>
    </source>
</evidence>
<evidence type="ECO:0000256" key="1">
    <source>
        <dbReference type="SAM" id="Phobius"/>
    </source>
</evidence>
<keyword evidence="4" id="KW-1185">Reference proteome</keyword>
<dbReference type="Gene3D" id="2.40.50.90">
    <property type="match status" value="1"/>
</dbReference>
<dbReference type="EMBL" id="CP041659">
    <property type="protein sequence ID" value="QDP19782.1"/>
    <property type="molecule type" value="Genomic_DNA"/>
</dbReference>
<gene>
    <name evidence="3" type="ORF">FMM02_07335</name>
</gene>